<dbReference type="Gene3D" id="3.40.50.150">
    <property type="entry name" value="Vaccinia Virus protein VP39"/>
    <property type="match status" value="1"/>
</dbReference>
<protein>
    <recommendedName>
        <fullName evidence="13">tRNA (guanine(10)-N(2))-dimethyltransferase</fullName>
        <ecNumber evidence="13">2.1.1.213</ecNumber>
    </recommendedName>
    <alternativeName>
        <fullName evidence="14">tRNA:G10 dimethyltransferase</fullName>
    </alternativeName>
</protein>
<evidence type="ECO:0000259" key="15">
    <source>
        <dbReference type="Pfam" id="PF01170"/>
    </source>
</evidence>
<dbReference type="CDD" id="cd11715">
    <property type="entry name" value="THUMP_AdoMetMT"/>
    <property type="match status" value="1"/>
</dbReference>
<dbReference type="OrthoDB" id="7080at2157"/>
<dbReference type="InterPro" id="IPR000241">
    <property type="entry name" value="RlmKL-like_Mtase"/>
</dbReference>
<reference evidence="16 17" key="1">
    <citation type="submission" date="2017-11" db="EMBL/GenBank/DDBJ databases">
        <title>Isolation and Characterization of Methanofollis Species from Methane Seep Offshore SW Taiwan.</title>
        <authorList>
            <person name="Teng N.-H."/>
            <person name="Lai M.-C."/>
            <person name="Chen S.-C."/>
        </authorList>
    </citation>
    <scope>NUCLEOTIDE SEQUENCE [LARGE SCALE GENOMIC DNA]</scope>
    <source>
        <strain evidence="16 17">FWC-SCC2</strain>
    </source>
</reference>
<dbReference type="EMBL" id="PGCL01000003">
    <property type="protein sequence ID" value="TAJ43920.1"/>
    <property type="molecule type" value="Genomic_DNA"/>
</dbReference>
<comment type="similarity">
    <text evidence="12">Belongs to the methyltransferase superfamily. Trm-G10 family.</text>
</comment>
<dbReference type="AlphaFoldDB" id="A0A483CS08"/>
<dbReference type="InterPro" id="IPR029063">
    <property type="entry name" value="SAM-dependent_MTases_sf"/>
</dbReference>
<comment type="subunit">
    <text evidence="2">Monomer.</text>
</comment>
<keyword evidence="4" id="KW-0820">tRNA-binding</keyword>
<keyword evidence="17" id="KW-1185">Reference proteome</keyword>
<evidence type="ECO:0000256" key="1">
    <source>
        <dbReference type="ARBA" id="ARBA00004496"/>
    </source>
</evidence>
<dbReference type="CDD" id="cd02440">
    <property type="entry name" value="AdoMet_MTases"/>
    <property type="match status" value="1"/>
</dbReference>
<organism evidence="16 17">
    <name type="scientific">Methanofollis fontis</name>
    <dbReference type="NCBI Taxonomy" id="2052832"/>
    <lineage>
        <taxon>Archaea</taxon>
        <taxon>Methanobacteriati</taxon>
        <taxon>Methanobacteriota</taxon>
        <taxon>Stenosarchaea group</taxon>
        <taxon>Methanomicrobia</taxon>
        <taxon>Methanomicrobiales</taxon>
        <taxon>Methanomicrobiaceae</taxon>
        <taxon>Methanofollis</taxon>
    </lineage>
</organism>
<evidence type="ECO:0000313" key="16">
    <source>
        <dbReference type="EMBL" id="TAJ43920.1"/>
    </source>
</evidence>
<evidence type="ECO:0000256" key="7">
    <source>
        <dbReference type="ARBA" id="ARBA00022691"/>
    </source>
</evidence>
<feature type="domain" description="Ribosomal RNA large subunit methyltransferase K/L-like methyltransferase" evidence="15">
    <location>
        <begin position="151"/>
        <end position="312"/>
    </location>
</feature>
<dbReference type="SUPFAM" id="SSF53335">
    <property type="entry name" value="S-adenosyl-L-methionine-dependent methyltransferases"/>
    <property type="match status" value="1"/>
</dbReference>
<accession>A0A483CS08</accession>
<dbReference type="EC" id="2.1.1.213" evidence="13"/>
<dbReference type="GO" id="GO:0000049">
    <property type="term" value="F:tRNA binding"/>
    <property type="evidence" value="ECO:0007669"/>
    <property type="project" value="UniProtKB-KW"/>
</dbReference>
<dbReference type="PANTHER" id="PTHR14911">
    <property type="entry name" value="THUMP DOMAIN-CONTAINING"/>
    <property type="match status" value="1"/>
</dbReference>
<evidence type="ECO:0000256" key="9">
    <source>
        <dbReference type="ARBA" id="ARBA00022884"/>
    </source>
</evidence>
<keyword evidence="8" id="KW-0819">tRNA processing</keyword>
<comment type="function">
    <text evidence="11">Catalyzes the adenosylmethionine-dependent methylation of the exocyclic amino group (N(2)) of guanosine at position 10 of various tRNAs. Acts via a two-step process that leads to the formation of either N(2)-monomethyl (m(2)G) or N(2)-dimethylguanosine (m(2)(2)G).</text>
</comment>
<evidence type="ECO:0000256" key="4">
    <source>
        <dbReference type="ARBA" id="ARBA00022555"/>
    </source>
</evidence>
<keyword evidence="3" id="KW-0963">Cytoplasm</keyword>
<comment type="catalytic activity">
    <reaction evidence="10">
        <text>guanosine(10) in tRNA + 2 S-adenosyl-L-methionine = N(2)-dimethylguanosine(10) in tRNA + 2 S-adenosyl-L-homocysteine + 2 H(+)</text>
        <dbReference type="Rhea" id="RHEA:43124"/>
        <dbReference type="Rhea" id="RHEA-COMP:10355"/>
        <dbReference type="Rhea" id="RHEA-COMP:10358"/>
        <dbReference type="ChEBI" id="CHEBI:15378"/>
        <dbReference type="ChEBI" id="CHEBI:57856"/>
        <dbReference type="ChEBI" id="CHEBI:59789"/>
        <dbReference type="ChEBI" id="CHEBI:74269"/>
        <dbReference type="ChEBI" id="CHEBI:74513"/>
        <dbReference type="EC" id="2.1.1.213"/>
    </reaction>
</comment>
<dbReference type="RefSeq" id="WP_130646980.1">
    <property type="nucleotide sequence ID" value="NZ_PGCL01000003.1"/>
</dbReference>
<evidence type="ECO:0000313" key="17">
    <source>
        <dbReference type="Proteomes" id="UP000292580"/>
    </source>
</evidence>
<evidence type="ECO:0000256" key="6">
    <source>
        <dbReference type="ARBA" id="ARBA00022679"/>
    </source>
</evidence>
<evidence type="ECO:0000256" key="13">
    <source>
        <dbReference type="ARBA" id="ARBA00066936"/>
    </source>
</evidence>
<dbReference type="Proteomes" id="UP000292580">
    <property type="component" value="Unassembled WGS sequence"/>
</dbReference>
<evidence type="ECO:0000256" key="8">
    <source>
        <dbReference type="ARBA" id="ARBA00022694"/>
    </source>
</evidence>
<evidence type="ECO:0000256" key="5">
    <source>
        <dbReference type="ARBA" id="ARBA00022603"/>
    </source>
</evidence>
<dbReference type="FunFam" id="3.40.50.150:FF:000251">
    <property type="entry name" value="Putative RNA methylase"/>
    <property type="match status" value="1"/>
</dbReference>
<evidence type="ECO:0000256" key="3">
    <source>
        <dbReference type="ARBA" id="ARBA00022490"/>
    </source>
</evidence>
<dbReference type="PANTHER" id="PTHR14911:SF21">
    <property type="entry name" value="N2-METHYLGUANOSINE TRNA METHYLTRANSFERASE"/>
    <property type="match status" value="1"/>
</dbReference>
<evidence type="ECO:0000256" key="14">
    <source>
        <dbReference type="ARBA" id="ARBA00082665"/>
    </source>
</evidence>
<dbReference type="GO" id="GO:0005737">
    <property type="term" value="C:cytoplasm"/>
    <property type="evidence" value="ECO:0007669"/>
    <property type="project" value="UniProtKB-SubCell"/>
</dbReference>
<dbReference type="GO" id="GO:0030488">
    <property type="term" value="P:tRNA methylation"/>
    <property type="evidence" value="ECO:0007669"/>
    <property type="project" value="TreeGrafter"/>
</dbReference>
<comment type="caution">
    <text evidence="16">The sequence shown here is derived from an EMBL/GenBank/DDBJ whole genome shotgun (WGS) entry which is preliminary data.</text>
</comment>
<proteinExistence type="inferred from homology"/>
<dbReference type="GO" id="GO:0160101">
    <property type="term" value="F:tRNA (guanine(10)-N2)-dimethyltransferase activity"/>
    <property type="evidence" value="ECO:0007669"/>
    <property type="project" value="UniProtKB-EC"/>
</dbReference>
<evidence type="ECO:0000256" key="12">
    <source>
        <dbReference type="ARBA" id="ARBA00061338"/>
    </source>
</evidence>
<gene>
    <name evidence="16" type="ORF">CUJ86_07635</name>
</gene>
<keyword evidence="5 16" id="KW-0489">Methyltransferase</keyword>
<evidence type="ECO:0000256" key="10">
    <source>
        <dbReference type="ARBA" id="ARBA00051883"/>
    </source>
</evidence>
<evidence type="ECO:0000256" key="2">
    <source>
        <dbReference type="ARBA" id="ARBA00011245"/>
    </source>
</evidence>
<keyword evidence="7" id="KW-0949">S-adenosyl-L-methionine</keyword>
<keyword evidence="6 16" id="KW-0808">Transferase</keyword>
<name>A0A483CS08_9EURY</name>
<keyword evidence="9" id="KW-0694">RNA-binding</keyword>
<evidence type="ECO:0000256" key="11">
    <source>
        <dbReference type="ARBA" id="ARBA00054380"/>
    </source>
</evidence>
<sequence>MKLLFEVSGEHPDLPFAEIECVGRIIDRRERVGVAECPDPAATTRLALTHTVMEYLGECEPTAAGISALLRNLSITTDRPFAARVKVIPGPLARPSQLDLERLIGGLISGPVNLRSPEIVYRAILSEDRCYLGRVMYADLRGPYENRRPITRPYFHPGVMMPRMARAMLNLSGVMPGEVLCDPFCGTGGMLEEAGWIGVRAIGSDFDREMIRGSRLNVPAADLMLADATALPLRDRSVEAVVTDLPYGQSVCIRADTLTRLYEGAMVEMDRILKEGRRAVVITHLDIREIARHHFTILQFHEQRVHKSLTRRILVLEKKKPVTG</sequence>
<comment type="subcellular location">
    <subcellularLocation>
        <location evidence="1">Cytoplasm</location>
    </subcellularLocation>
</comment>
<dbReference type="Pfam" id="PF01170">
    <property type="entry name" value="UPF0020"/>
    <property type="match status" value="1"/>
</dbReference>